<dbReference type="Proteomes" id="UP000288096">
    <property type="component" value="Unassembled WGS sequence"/>
</dbReference>
<keyword evidence="2" id="KW-1185">Reference proteome</keyword>
<dbReference type="Pfam" id="PF12787">
    <property type="entry name" value="EcsC"/>
    <property type="match status" value="1"/>
</dbReference>
<evidence type="ECO:0000313" key="1">
    <source>
        <dbReference type="EMBL" id="GBC60131.1"/>
    </source>
</evidence>
<dbReference type="EMBL" id="BEXT01000001">
    <property type="protein sequence ID" value="GBC60131.1"/>
    <property type="molecule type" value="Genomic_DNA"/>
</dbReference>
<evidence type="ECO:0000313" key="2">
    <source>
        <dbReference type="Proteomes" id="UP000288096"/>
    </source>
</evidence>
<gene>
    <name evidence="1" type="ORF">DENIS_1076</name>
</gene>
<comment type="caution">
    <text evidence="1">The sequence shown here is derived from an EMBL/GenBank/DDBJ whole genome shotgun (WGS) entry which is preliminary data.</text>
</comment>
<name>A0A401FT39_9BACT</name>
<protein>
    <recommendedName>
        <fullName evidence="3">EcsC family protein</fullName>
    </recommendedName>
</protein>
<dbReference type="OrthoDB" id="1425703at2"/>
<accession>A0A401FT39</accession>
<evidence type="ECO:0008006" key="3">
    <source>
        <dbReference type="Google" id="ProtNLM"/>
    </source>
</evidence>
<dbReference type="AlphaFoldDB" id="A0A401FT39"/>
<sequence length="202" mass="21618">MTANALEKIVTRTIDTALPSISDYVDGLRQKNPELTSYELARKIVRRKAMKSGLVGAVTGAGGAISMPVSIPAEVIATWHIQVSMILAVAHTFDQTGDTADLRTDIFLIIAGNSVKEALKQVSIEAGKEITEKAIRQYITREMAEKAGRAVSRKVIARAGEKSLASSMKLVPLIGAPIGFAFDWTAAIISGKVAINYYSGRG</sequence>
<organism evidence="1 2">
    <name type="scientific">Desulfonema ishimotonii</name>
    <dbReference type="NCBI Taxonomy" id="45657"/>
    <lineage>
        <taxon>Bacteria</taxon>
        <taxon>Pseudomonadati</taxon>
        <taxon>Thermodesulfobacteriota</taxon>
        <taxon>Desulfobacteria</taxon>
        <taxon>Desulfobacterales</taxon>
        <taxon>Desulfococcaceae</taxon>
        <taxon>Desulfonema</taxon>
    </lineage>
</organism>
<proteinExistence type="predicted"/>
<dbReference type="RefSeq" id="WP_124327583.1">
    <property type="nucleotide sequence ID" value="NZ_BEXT01000001.1"/>
</dbReference>
<reference evidence="2" key="1">
    <citation type="submission" date="2017-11" db="EMBL/GenBank/DDBJ databases">
        <authorList>
            <person name="Watanabe M."/>
            <person name="Kojima H."/>
        </authorList>
    </citation>
    <scope>NUCLEOTIDE SEQUENCE [LARGE SCALE GENOMIC DNA]</scope>
    <source>
        <strain evidence="2">Tokyo 01</strain>
    </source>
</reference>
<dbReference type="InterPro" id="IPR024787">
    <property type="entry name" value="EcsC"/>
</dbReference>
<reference evidence="2" key="2">
    <citation type="submission" date="2019-01" db="EMBL/GenBank/DDBJ databases">
        <title>Genome sequence of Desulfonema ishimotonii strain Tokyo 01.</title>
        <authorList>
            <person name="Fukui M."/>
        </authorList>
    </citation>
    <scope>NUCLEOTIDE SEQUENCE [LARGE SCALE GENOMIC DNA]</scope>
    <source>
        <strain evidence="2">Tokyo 01</strain>
    </source>
</reference>